<evidence type="ECO:0000313" key="2">
    <source>
        <dbReference type="Proteomes" id="UP000271426"/>
    </source>
</evidence>
<sequence length="74" mass="8205">MNQPNQDPQEQTQNATAIDKTTITKALAALTPDDAAEAVANWFATLPIEKHRELITAYNAHLAARDEIAYPTNW</sequence>
<protein>
    <submittedName>
        <fullName evidence="1">Uncharacterized protein</fullName>
    </submittedName>
</protein>
<dbReference type="AlphaFoldDB" id="A0A3G6IV40"/>
<dbReference type="RefSeq" id="WP_123959529.1">
    <property type="nucleotide sequence ID" value="NZ_CP033898.1"/>
</dbReference>
<evidence type="ECO:0000313" key="1">
    <source>
        <dbReference type="EMBL" id="AZA08498.1"/>
    </source>
</evidence>
<gene>
    <name evidence="1" type="ORF">CPPEL_01760</name>
</gene>
<name>A0A3G6IV40_9CORY</name>
<dbReference type="KEGG" id="cpso:CPPEL_01760"/>
<proteinExistence type="predicted"/>
<organism evidence="1 2">
    <name type="scientific">Corynebacterium pseudopelargi</name>
    <dbReference type="NCBI Taxonomy" id="2080757"/>
    <lineage>
        <taxon>Bacteria</taxon>
        <taxon>Bacillati</taxon>
        <taxon>Actinomycetota</taxon>
        <taxon>Actinomycetes</taxon>
        <taxon>Mycobacteriales</taxon>
        <taxon>Corynebacteriaceae</taxon>
        <taxon>Corynebacterium</taxon>
    </lineage>
</organism>
<keyword evidence="2" id="KW-1185">Reference proteome</keyword>
<reference evidence="1 2" key="1">
    <citation type="submission" date="2018-11" db="EMBL/GenBank/DDBJ databases">
        <authorList>
            <person name="Kleinhagauer T."/>
            <person name="Glaeser S.P."/>
            <person name="Spergser J."/>
            <person name="Ruckert C."/>
            <person name="Kaempfer P."/>
            <person name="Busse H.-J."/>
        </authorList>
    </citation>
    <scope>NUCLEOTIDE SEQUENCE [LARGE SCALE GENOMIC DNA]</scope>
    <source>
        <strain evidence="1 2">812CH</strain>
    </source>
</reference>
<accession>A0A3G6IV40</accession>
<dbReference type="EMBL" id="CP033898">
    <property type="protein sequence ID" value="AZA08498.1"/>
    <property type="molecule type" value="Genomic_DNA"/>
</dbReference>
<dbReference type="Proteomes" id="UP000271426">
    <property type="component" value="Chromosome"/>
</dbReference>